<organism evidence="2 3">
    <name type="scientific">Marinicella pacifica</name>
    <dbReference type="NCBI Taxonomy" id="1171543"/>
    <lineage>
        <taxon>Bacteria</taxon>
        <taxon>Pseudomonadati</taxon>
        <taxon>Pseudomonadota</taxon>
        <taxon>Gammaproteobacteria</taxon>
        <taxon>Lysobacterales</taxon>
        <taxon>Marinicellaceae</taxon>
        <taxon>Marinicella</taxon>
    </lineage>
</organism>
<dbReference type="PANTHER" id="PTHR22602:SF0">
    <property type="entry name" value="TRANSFERASE CAF17, MITOCHONDRIAL-RELATED"/>
    <property type="match status" value="1"/>
</dbReference>
<reference evidence="2" key="2">
    <citation type="submission" date="2020-09" db="EMBL/GenBank/DDBJ databases">
        <authorList>
            <person name="Sun Q."/>
            <person name="Zhou Y."/>
        </authorList>
    </citation>
    <scope>NUCLEOTIDE SEQUENCE</scope>
    <source>
        <strain evidence="2">CGMCC 1.12181</strain>
    </source>
</reference>
<evidence type="ECO:0000256" key="1">
    <source>
        <dbReference type="ARBA" id="ARBA00022946"/>
    </source>
</evidence>
<dbReference type="EMBL" id="BMEO01000011">
    <property type="protein sequence ID" value="GGG00036.1"/>
    <property type="molecule type" value="Genomic_DNA"/>
</dbReference>
<reference evidence="2" key="1">
    <citation type="journal article" date="2014" name="Int. J. Syst. Evol. Microbiol.">
        <title>Complete genome sequence of Corynebacterium casei LMG S-19264T (=DSM 44701T), isolated from a smear-ripened cheese.</title>
        <authorList>
            <consortium name="US DOE Joint Genome Institute (JGI-PGF)"/>
            <person name="Walter F."/>
            <person name="Albersmeier A."/>
            <person name="Kalinowski J."/>
            <person name="Ruckert C."/>
        </authorList>
    </citation>
    <scope>NUCLEOTIDE SEQUENCE</scope>
    <source>
        <strain evidence="2">CGMCC 1.12181</strain>
    </source>
</reference>
<dbReference type="Proteomes" id="UP000605253">
    <property type="component" value="Unassembled WGS sequence"/>
</dbReference>
<dbReference type="SUPFAM" id="SSF103025">
    <property type="entry name" value="Folate-binding domain"/>
    <property type="match status" value="1"/>
</dbReference>
<protein>
    <recommendedName>
        <fullName evidence="4">Aminomethyltransferase folate-binding domain-containing protein</fullName>
    </recommendedName>
</protein>
<gene>
    <name evidence="2" type="ORF">GCM10011365_21600</name>
</gene>
<accession>A0A917CVV9</accession>
<sequence>MSSLHSLAKHLSLFKLSGNDAAVFLQNQTINLFDDQWPQPHYTAICNPKGRILFSLLVWKQFDDYYLAVDKTLSEQFEQYIQMRIFRMGVKLKVADERQPVVEATDYRRVEDIQLTLTADLTVADETLFWALFFRAELPWITRQTSEQFIPQHLSLDQHQLIEYQKGCYPGQEIIARLHFIGRNKKHLTLVQLDKNHTDLKNAEKVTINDSPVQLCSPPINFNGQLCAQIVKNKSRADD</sequence>
<dbReference type="InterPro" id="IPR027266">
    <property type="entry name" value="TrmE/GcvT-like"/>
</dbReference>
<dbReference type="InterPro" id="IPR045179">
    <property type="entry name" value="YgfZ/GcvT"/>
</dbReference>
<dbReference type="Gene3D" id="3.30.1360.120">
    <property type="entry name" value="Probable tRNA modification gtpase trme, domain 1"/>
    <property type="match status" value="1"/>
</dbReference>
<dbReference type="PANTHER" id="PTHR22602">
    <property type="entry name" value="TRANSFERASE CAF17, MITOCHONDRIAL-RELATED"/>
    <property type="match status" value="1"/>
</dbReference>
<keyword evidence="3" id="KW-1185">Reference proteome</keyword>
<dbReference type="NCBIfam" id="TIGR03317">
    <property type="entry name" value="ygfZ_signature"/>
    <property type="match status" value="1"/>
</dbReference>
<dbReference type="RefSeq" id="WP_188365762.1">
    <property type="nucleotide sequence ID" value="NZ_BAABJF010000024.1"/>
</dbReference>
<name>A0A917CVV9_9GAMM</name>
<evidence type="ECO:0008006" key="4">
    <source>
        <dbReference type="Google" id="ProtNLM"/>
    </source>
</evidence>
<evidence type="ECO:0000313" key="3">
    <source>
        <dbReference type="Proteomes" id="UP000605253"/>
    </source>
</evidence>
<proteinExistence type="predicted"/>
<dbReference type="AlphaFoldDB" id="A0A917CVV9"/>
<keyword evidence="1" id="KW-0809">Transit peptide</keyword>
<evidence type="ECO:0000313" key="2">
    <source>
        <dbReference type="EMBL" id="GGG00036.1"/>
    </source>
</evidence>
<dbReference type="Gene3D" id="2.40.30.160">
    <property type="match status" value="1"/>
</dbReference>
<comment type="caution">
    <text evidence="2">The sequence shown here is derived from an EMBL/GenBank/DDBJ whole genome shotgun (WGS) entry which is preliminary data.</text>
</comment>
<dbReference type="InterPro" id="IPR017703">
    <property type="entry name" value="YgfZ/GCV_T_CS"/>
</dbReference>
<dbReference type="GO" id="GO:0016226">
    <property type="term" value="P:iron-sulfur cluster assembly"/>
    <property type="evidence" value="ECO:0007669"/>
    <property type="project" value="TreeGrafter"/>
</dbReference>